<comment type="caution">
    <text evidence="3">The sequence shown here is derived from an EMBL/GenBank/DDBJ whole genome shotgun (WGS) entry which is preliminary data.</text>
</comment>
<organism evidence="3 4">
    <name type="scientific">Lucilia cuprina</name>
    <name type="common">Green bottle fly</name>
    <name type="synonym">Australian sheep blowfly</name>
    <dbReference type="NCBI Taxonomy" id="7375"/>
    <lineage>
        <taxon>Eukaryota</taxon>
        <taxon>Metazoa</taxon>
        <taxon>Ecdysozoa</taxon>
        <taxon>Arthropoda</taxon>
        <taxon>Hexapoda</taxon>
        <taxon>Insecta</taxon>
        <taxon>Pterygota</taxon>
        <taxon>Neoptera</taxon>
        <taxon>Endopterygota</taxon>
        <taxon>Diptera</taxon>
        <taxon>Brachycera</taxon>
        <taxon>Muscomorpha</taxon>
        <taxon>Oestroidea</taxon>
        <taxon>Calliphoridae</taxon>
        <taxon>Luciliinae</taxon>
        <taxon>Lucilia</taxon>
    </lineage>
</organism>
<dbReference type="GO" id="GO:0051059">
    <property type="term" value="F:NF-kappaB binding"/>
    <property type="evidence" value="ECO:0007669"/>
    <property type="project" value="TreeGrafter"/>
</dbReference>
<dbReference type="PANTHER" id="PTHR46680:SF3">
    <property type="entry name" value="NF-KAPPA-B INHIBITOR CACTUS"/>
    <property type="match status" value="1"/>
</dbReference>
<dbReference type="Pfam" id="PF12796">
    <property type="entry name" value="Ank_2"/>
    <property type="match status" value="2"/>
</dbReference>
<keyword evidence="4" id="KW-1185">Reference proteome</keyword>
<keyword evidence="1" id="KW-0677">Repeat</keyword>
<dbReference type="Proteomes" id="UP000037069">
    <property type="component" value="Unassembled WGS sequence"/>
</dbReference>
<dbReference type="AlphaFoldDB" id="A0A0L0CFM2"/>
<sequence length="227" mass="26571">MKKQIKRLNKSLRKGFCINFTKVYAENLSLFQEYLQNGVYSEEMSTALNENRENLLHLACQFNEAKYINQLITLKCPIFKQDFYGRTPLHVALQRQHKKCIEEFERLLRSVNNLHDNDILNKEELIKNLRKMFDVYDHNGYTILHLAVLKNLPTLVKVMLEFCLKFKVNVLDKEVLGSGNSILHLAVENNFKNIENIIVDKIKESVNQANYSGKTPYQITTDEELTE</sequence>
<accession>A0A0L0CFM2</accession>
<gene>
    <name evidence="3" type="ORF">FF38_03774</name>
</gene>
<dbReference type="GO" id="GO:0071356">
    <property type="term" value="P:cellular response to tumor necrosis factor"/>
    <property type="evidence" value="ECO:0007669"/>
    <property type="project" value="TreeGrafter"/>
</dbReference>
<dbReference type="SMART" id="SM00248">
    <property type="entry name" value="ANK"/>
    <property type="match status" value="4"/>
</dbReference>
<dbReference type="STRING" id="7375.A0A0L0CFM2"/>
<dbReference type="Gene3D" id="1.25.40.20">
    <property type="entry name" value="Ankyrin repeat-containing domain"/>
    <property type="match status" value="1"/>
</dbReference>
<dbReference type="EMBL" id="JRES01000455">
    <property type="protein sequence ID" value="KNC31041.1"/>
    <property type="molecule type" value="Genomic_DNA"/>
</dbReference>
<dbReference type="OrthoDB" id="8032836at2759"/>
<dbReference type="InterPro" id="IPR036770">
    <property type="entry name" value="Ankyrin_rpt-contain_sf"/>
</dbReference>
<evidence type="ECO:0000256" key="2">
    <source>
        <dbReference type="ARBA" id="ARBA00023043"/>
    </source>
</evidence>
<evidence type="ECO:0000313" key="3">
    <source>
        <dbReference type="EMBL" id="KNC31041.1"/>
    </source>
</evidence>
<evidence type="ECO:0000313" key="4">
    <source>
        <dbReference type="Proteomes" id="UP000037069"/>
    </source>
</evidence>
<dbReference type="InterPro" id="IPR002110">
    <property type="entry name" value="Ankyrin_rpt"/>
</dbReference>
<reference evidence="3 4" key="1">
    <citation type="journal article" date="2015" name="Nat. Commun.">
        <title>Lucilia cuprina genome unlocks parasitic fly biology to underpin future interventions.</title>
        <authorList>
            <person name="Anstead C.A."/>
            <person name="Korhonen P.K."/>
            <person name="Young N.D."/>
            <person name="Hall R.S."/>
            <person name="Jex A.R."/>
            <person name="Murali S.C."/>
            <person name="Hughes D.S."/>
            <person name="Lee S.F."/>
            <person name="Perry T."/>
            <person name="Stroehlein A.J."/>
            <person name="Ansell B.R."/>
            <person name="Breugelmans B."/>
            <person name="Hofmann A."/>
            <person name="Qu J."/>
            <person name="Dugan S."/>
            <person name="Lee S.L."/>
            <person name="Chao H."/>
            <person name="Dinh H."/>
            <person name="Han Y."/>
            <person name="Doddapaneni H.V."/>
            <person name="Worley K.C."/>
            <person name="Muzny D.M."/>
            <person name="Ioannidis P."/>
            <person name="Waterhouse R.M."/>
            <person name="Zdobnov E.M."/>
            <person name="James P.J."/>
            <person name="Bagnall N.H."/>
            <person name="Kotze A.C."/>
            <person name="Gibbs R.A."/>
            <person name="Richards S."/>
            <person name="Batterham P."/>
            <person name="Gasser R.B."/>
        </authorList>
    </citation>
    <scope>NUCLEOTIDE SEQUENCE [LARGE SCALE GENOMIC DNA]</scope>
    <source>
        <strain evidence="3 4">LS</strain>
        <tissue evidence="3">Full body</tissue>
    </source>
</reference>
<dbReference type="PANTHER" id="PTHR46680">
    <property type="entry name" value="NF-KAPPA-B INHIBITOR ALPHA"/>
    <property type="match status" value="1"/>
</dbReference>
<dbReference type="GO" id="GO:0005829">
    <property type="term" value="C:cytosol"/>
    <property type="evidence" value="ECO:0007669"/>
    <property type="project" value="TreeGrafter"/>
</dbReference>
<proteinExistence type="predicted"/>
<evidence type="ECO:0000256" key="1">
    <source>
        <dbReference type="ARBA" id="ARBA00022737"/>
    </source>
</evidence>
<keyword evidence="2" id="KW-0040">ANK repeat</keyword>
<dbReference type="InterPro" id="IPR051070">
    <property type="entry name" value="NF-kappa-B_inhibitor"/>
</dbReference>
<dbReference type="SUPFAM" id="SSF48403">
    <property type="entry name" value="Ankyrin repeat"/>
    <property type="match status" value="1"/>
</dbReference>
<name>A0A0L0CFM2_LUCCU</name>
<protein>
    <submittedName>
        <fullName evidence="3">Uncharacterized protein</fullName>
    </submittedName>
</protein>